<proteinExistence type="predicted"/>
<reference evidence="1" key="2">
    <citation type="submission" date="2020-09" db="EMBL/GenBank/DDBJ databases">
        <authorList>
            <person name="Sun Q."/>
            <person name="Kim S."/>
        </authorList>
    </citation>
    <scope>NUCLEOTIDE SEQUENCE</scope>
    <source>
        <strain evidence="1">KCTC 12719</strain>
    </source>
</reference>
<dbReference type="EMBL" id="BMXB01000001">
    <property type="protein sequence ID" value="GHA25566.1"/>
    <property type="molecule type" value="Genomic_DNA"/>
</dbReference>
<accession>A0A918S5R6</accession>
<gene>
    <name evidence="1" type="ORF">GCM10007103_03500</name>
</gene>
<name>A0A918S5R6_9FLAO</name>
<protein>
    <submittedName>
        <fullName evidence="1">Uncharacterized protein</fullName>
    </submittedName>
</protein>
<organism evidence="1 2">
    <name type="scientific">Salinimicrobium marinum</name>
    <dbReference type="NCBI Taxonomy" id="680283"/>
    <lineage>
        <taxon>Bacteria</taxon>
        <taxon>Pseudomonadati</taxon>
        <taxon>Bacteroidota</taxon>
        <taxon>Flavobacteriia</taxon>
        <taxon>Flavobacteriales</taxon>
        <taxon>Flavobacteriaceae</taxon>
        <taxon>Salinimicrobium</taxon>
    </lineage>
</organism>
<keyword evidence="2" id="KW-1185">Reference proteome</keyword>
<evidence type="ECO:0000313" key="2">
    <source>
        <dbReference type="Proteomes" id="UP000610456"/>
    </source>
</evidence>
<dbReference type="RefSeq" id="WP_189602913.1">
    <property type="nucleotide sequence ID" value="NZ_BMXB01000001.1"/>
</dbReference>
<reference evidence="1" key="1">
    <citation type="journal article" date="2014" name="Int. J. Syst. Evol. Microbiol.">
        <title>Complete genome sequence of Corynebacterium casei LMG S-19264T (=DSM 44701T), isolated from a smear-ripened cheese.</title>
        <authorList>
            <consortium name="US DOE Joint Genome Institute (JGI-PGF)"/>
            <person name="Walter F."/>
            <person name="Albersmeier A."/>
            <person name="Kalinowski J."/>
            <person name="Ruckert C."/>
        </authorList>
    </citation>
    <scope>NUCLEOTIDE SEQUENCE</scope>
    <source>
        <strain evidence="1">KCTC 12719</strain>
    </source>
</reference>
<comment type="caution">
    <text evidence="1">The sequence shown here is derived from an EMBL/GenBank/DDBJ whole genome shotgun (WGS) entry which is preliminary data.</text>
</comment>
<dbReference type="AlphaFoldDB" id="A0A918S5R6"/>
<evidence type="ECO:0000313" key="1">
    <source>
        <dbReference type="EMBL" id="GHA25566.1"/>
    </source>
</evidence>
<sequence length="111" mass="12671">MDEDMILEDLTVGIWTIHSDGISCKMPNRFKGHAGTASILAKREVRNDTVWDLPIHIAKKDWVSQNDIINLMQALVIYRGLFSIPRTSENLHQLDEKTTLIALDIVNNKEE</sequence>
<dbReference type="Proteomes" id="UP000610456">
    <property type="component" value="Unassembled WGS sequence"/>
</dbReference>